<dbReference type="Gene3D" id="2.120.10.80">
    <property type="entry name" value="Kelch-type beta propeller"/>
    <property type="match status" value="2"/>
</dbReference>
<proteinExistence type="predicted"/>
<dbReference type="PIRSF" id="PIRSF037037">
    <property type="entry name" value="Kelch-like_protein_gigaxonin"/>
    <property type="match status" value="1"/>
</dbReference>
<dbReference type="GO" id="GO:0005737">
    <property type="term" value="C:cytoplasm"/>
    <property type="evidence" value="ECO:0000318"/>
    <property type="project" value="GO_Central"/>
</dbReference>
<dbReference type="InterPro" id="IPR006652">
    <property type="entry name" value="Kelch_1"/>
</dbReference>
<dbReference type="PANTHER" id="PTHR24412">
    <property type="entry name" value="KELCH PROTEIN"/>
    <property type="match status" value="1"/>
</dbReference>
<dbReference type="SMART" id="SM00612">
    <property type="entry name" value="Kelch"/>
    <property type="match status" value="6"/>
</dbReference>
<evidence type="ECO:0000313" key="4">
    <source>
        <dbReference type="EMBL" id="EDO49729.1"/>
    </source>
</evidence>
<keyword evidence="1" id="KW-0880">Kelch repeat</keyword>
<dbReference type="PANTHER" id="PTHR24412:SF450">
    <property type="entry name" value="KELCH-LIKE PROTEIN DIABLO"/>
    <property type="match status" value="1"/>
</dbReference>
<protein>
    <recommendedName>
        <fullName evidence="3">BTB domain-containing protein</fullName>
    </recommendedName>
</protein>
<keyword evidence="2" id="KW-0677">Repeat</keyword>
<keyword evidence="5" id="KW-1185">Reference proteome</keyword>
<evidence type="ECO:0000256" key="2">
    <source>
        <dbReference type="ARBA" id="ARBA00022737"/>
    </source>
</evidence>
<dbReference type="Pfam" id="PF01344">
    <property type="entry name" value="Kelch_1"/>
    <property type="match status" value="6"/>
</dbReference>
<evidence type="ECO:0000256" key="1">
    <source>
        <dbReference type="ARBA" id="ARBA00022441"/>
    </source>
</evidence>
<reference evidence="4 5" key="1">
    <citation type="journal article" date="2007" name="Science">
        <title>Sea anemone genome reveals ancestral eumetazoan gene repertoire and genomic organization.</title>
        <authorList>
            <person name="Putnam N.H."/>
            <person name="Srivastava M."/>
            <person name="Hellsten U."/>
            <person name="Dirks B."/>
            <person name="Chapman J."/>
            <person name="Salamov A."/>
            <person name="Terry A."/>
            <person name="Shapiro H."/>
            <person name="Lindquist E."/>
            <person name="Kapitonov V.V."/>
            <person name="Jurka J."/>
            <person name="Genikhovich G."/>
            <person name="Grigoriev I.V."/>
            <person name="Lucas S.M."/>
            <person name="Steele R.E."/>
            <person name="Finnerty J.R."/>
            <person name="Technau U."/>
            <person name="Martindale M.Q."/>
            <person name="Rokhsar D.S."/>
        </authorList>
    </citation>
    <scope>NUCLEOTIDE SEQUENCE [LARGE SCALE GENOMIC DNA]</scope>
    <source>
        <strain evidence="5">CH2 X CH6</strain>
    </source>
</reference>
<dbReference type="InterPro" id="IPR011333">
    <property type="entry name" value="SKP1/BTB/POZ_sf"/>
</dbReference>
<dbReference type="EMBL" id="DS469508">
    <property type="protein sequence ID" value="EDO49729.1"/>
    <property type="molecule type" value="Genomic_DNA"/>
</dbReference>
<dbReference type="AlphaFoldDB" id="A7RFI8"/>
<dbReference type="InterPro" id="IPR017096">
    <property type="entry name" value="BTB-kelch_protein"/>
</dbReference>
<dbReference type="InterPro" id="IPR000210">
    <property type="entry name" value="BTB/POZ_dom"/>
</dbReference>
<dbReference type="FunFam" id="1.25.40.420:FF:000001">
    <property type="entry name" value="Kelch-like family member 12"/>
    <property type="match status" value="1"/>
</dbReference>
<dbReference type="SUPFAM" id="SSF54695">
    <property type="entry name" value="POZ domain"/>
    <property type="match status" value="1"/>
</dbReference>
<dbReference type="GO" id="GO:0043161">
    <property type="term" value="P:proteasome-mediated ubiquitin-dependent protein catabolic process"/>
    <property type="evidence" value="ECO:0000318"/>
    <property type="project" value="GO_Central"/>
</dbReference>
<dbReference type="eggNOG" id="KOG4441">
    <property type="taxonomic scope" value="Eukaryota"/>
</dbReference>
<dbReference type="InterPro" id="IPR015915">
    <property type="entry name" value="Kelch-typ_b-propeller"/>
</dbReference>
<sequence>MVKTFMRFEDFRKNSQLCDIKIVIGDKRIRAHKLVLASFSDYFSAMFTGDMAETSQNTVHLTDMDPAAVQALISYSYTSEIEIRVDNVENLLSVACILQIDEVKNACSEFMRHQLHPSNCLGIRSFADGHGCAHLLKAADAFTKEHFVEVVKNQEFLLLSAESVGELLSSDDLNVSSEADVFCALNIWLREDINSRKMHIYPLLSLVRLPLLSPKFLVDHVESSPLFRESVPCKELIIEAMKYHLLPTRRFELQNARTKHRKSTVGKLYVVGGMDTSKGAINIEQYSLLTNEWTCVGPMASRRLQFGAAVLGNNLYIVGGRDGLKTLSTVECYDPKTMQCMSVTSMNTHRHGLGVAALNGPLYAIGGHDGWSYLSTVERYDPDTKQWSFVAAMSTPRSTVGVAVMDGKLYAVGGRDGSSCLNSVECYDPHTNKWKMVSPMLKRRGGVGVTVLGSFLYAMGGHDVPASQECSRQFESVERYDPNTDQWTMVQPMINCRDAVGVACLGDRLYAVGGYNGSKYLSAVESYDPINNEWKEVASLNAGRAGACVVTVIDN</sequence>
<dbReference type="InParanoid" id="A7RFI8"/>
<dbReference type="Gene3D" id="3.30.710.10">
    <property type="entry name" value="Potassium Channel Kv1.1, Chain A"/>
    <property type="match status" value="1"/>
</dbReference>
<dbReference type="Proteomes" id="UP000001593">
    <property type="component" value="Unassembled WGS sequence"/>
</dbReference>
<gene>
    <name evidence="4" type="ORF">NEMVEDRAFT_v1g237867</name>
</gene>
<dbReference type="OMA" id="HFMEVTK"/>
<dbReference type="HOGENOM" id="CLU_004253_14_2_1"/>
<feature type="domain" description="BTB" evidence="3">
    <location>
        <begin position="18"/>
        <end position="85"/>
    </location>
</feature>
<dbReference type="SUPFAM" id="SSF117281">
    <property type="entry name" value="Kelch motif"/>
    <property type="match status" value="2"/>
</dbReference>
<dbReference type="PRINTS" id="PR00501">
    <property type="entry name" value="KELCHREPEAT"/>
</dbReference>
<dbReference type="GO" id="GO:1990756">
    <property type="term" value="F:ubiquitin-like ligase-substrate adaptor activity"/>
    <property type="evidence" value="ECO:0000318"/>
    <property type="project" value="GO_Central"/>
</dbReference>
<dbReference type="SMART" id="SM00225">
    <property type="entry name" value="BTB"/>
    <property type="match status" value="1"/>
</dbReference>
<dbReference type="Pfam" id="PF07707">
    <property type="entry name" value="BACK"/>
    <property type="match status" value="1"/>
</dbReference>
<evidence type="ECO:0000313" key="5">
    <source>
        <dbReference type="Proteomes" id="UP000001593"/>
    </source>
</evidence>
<dbReference type="OrthoDB" id="45365at2759"/>
<name>A7RFI8_NEMVE</name>
<dbReference type="SMART" id="SM00875">
    <property type="entry name" value="BACK"/>
    <property type="match status" value="1"/>
</dbReference>
<dbReference type="KEGG" id="nve:5522018"/>
<dbReference type="PhylomeDB" id="A7RFI8"/>
<organism evidence="4 5">
    <name type="scientific">Nematostella vectensis</name>
    <name type="common">Starlet sea anemone</name>
    <dbReference type="NCBI Taxonomy" id="45351"/>
    <lineage>
        <taxon>Eukaryota</taxon>
        <taxon>Metazoa</taxon>
        <taxon>Cnidaria</taxon>
        <taxon>Anthozoa</taxon>
        <taxon>Hexacorallia</taxon>
        <taxon>Actiniaria</taxon>
        <taxon>Edwardsiidae</taxon>
        <taxon>Nematostella</taxon>
    </lineage>
</organism>
<evidence type="ECO:0000259" key="3">
    <source>
        <dbReference type="PROSITE" id="PS50097"/>
    </source>
</evidence>
<dbReference type="Gene3D" id="1.25.40.420">
    <property type="match status" value="1"/>
</dbReference>
<accession>A7RFI8</accession>
<dbReference type="PROSITE" id="PS50097">
    <property type="entry name" value="BTB"/>
    <property type="match status" value="1"/>
</dbReference>
<dbReference type="STRING" id="45351.A7RFI8"/>
<dbReference type="Pfam" id="PF00651">
    <property type="entry name" value="BTB"/>
    <property type="match status" value="1"/>
</dbReference>
<dbReference type="GO" id="GO:0031463">
    <property type="term" value="C:Cul3-RING ubiquitin ligase complex"/>
    <property type="evidence" value="ECO:0000318"/>
    <property type="project" value="GO_Central"/>
</dbReference>
<dbReference type="InterPro" id="IPR011705">
    <property type="entry name" value="BACK"/>
</dbReference>